<evidence type="ECO:0000313" key="3">
    <source>
        <dbReference type="Proteomes" id="UP000178912"/>
    </source>
</evidence>
<feature type="region of interest" description="Disordered" evidence="1">
    <location>
        <begin position="1"/>
        <end position="44"/>
    </location>
</feature>
<accession>A0A1E1LAK7</accession>
<feature type="compositionally biased region" description="Low complexity" evidence="1">
    <location>
        <begin position="196"/>
        <end position="212"/>
    </location>
</feature>
<gene>
    <name evidence="2" type="ORF">RAG0_12986</name>
</gene>
<evidence type="ECO:0000256" key="1">
    <source>
        <dbReference type="SAM" id="MobiDB-lite"/>
    </source>
</evidence>
<dbReference type="Proteomes" id="UP000178912">
    <property type="component" value="Unassembled WGS sequence"/>
</dbReference>
<name>A0A1E1LAK7_9HELO</name>
<feature type="region of interest" description="Disordered" evidence="1">
    <location>
        <begin position="230"/>
        <end position="277"/>
    </location>
</feature>
<dbReference type="OrthoDB" id="3563064at2759"/>
<evidence type="ECO:0000313" key="2">
    <source>
        <dbReference type="EMBL" id="CZT07580.1"/>
    </source>
</evidence>
<feature type="compositionally biased region" description="Low complexity" evidence="1">
    <location>
        <begin position="230"/>
        <end position="245"/>
    </location>
</feature>
<organism evidence="2 3">
    <name type="scientific">Rhynchosporium agropyri</name>
    <dbReference type="NCBI Taxonomy" id="914238"/>
    <lineage>
        <taxon>Eukaryota</taxon>
        <taxon>Fungi</taxon>
        <taxon>Dikarya</taxon>
        <taxon>Ascomycota</taxon>
        <taxon>Pezizomycotina</taxon>
        <taxon>Leotiomycetes</taxon>
        <taxon>Helotiales</taxon>
        <taxon>Ploettnerulaceae</taxon>
        <taxon>Rhynchosporium</taxon>
    </lineage>
</organism>
<protein>
    <submittedName>
        <fullName evidence="2">Uncharacterized protein</fullName>
    </submittedName>
</protein>
<keyword evidence="3" id="KW-1185">Reference proteome</keyword>
<dbReference type="EMBL" id="FJUX01000097">
    <property type="protein sequence ID" value="CZT07580.1"/>
    <property type="molecule type" value="Genomic_DNA"/>
</dbReference>
<reference evidence="3" key="1">
    <citation type="submission" date="2016-03" db="EMBL/GenBank/DDBJ databases">
        <authorList>
            <person name="Guldener U."/>
        </authorList>
    </citation>
    <scope>NUCLEOTIDE SEQUENCE [LARGE SCALE GENOMIC DNA]</scope>
    <source>
        <strain evidence="3">04CH-RAC-A.6.1</strain>
    </source>
</reference>
<feature type="region of interest" description="Disordered" evidence="1">
    <location>
        <begin position="135"/>
        <end position="216"/>
    </location>
</feature>
<proteinExistence type="predicted"/>
<dbReference type="AlphaFoldDB" id="A0A1E1LAK7"/>
<feature type="compositionally biased region" description="Basic and acidic residues" evidence="1">
    <location>
        <begin position="135"/>
        <end position="147"/>
    </location>
</feature>
<sequence length="277" mass="29903">MSASTSKGKKVRYESGTKGSSSSSHHHRSSRDERDSGIGSSNASVRASLGTGIAHNSSSLNASEIAAQRHNLRAVQEALDSAHERIRECEVEKANLSAMLSESNKENRLLKKEKSDLCNRVEELLDDLEDEKKRVERLRRGSSERKSPPRSSPRNSRELEAAAISSYQRDSSRRSPIYQSQQQQAQMYPTVPPAPANSAPSSFLPSPRHSSSGVPSVIFSPERVALSSSSYAVPSVSSYSSAPSSGYTHAPAPLQSRSRHGSSGASAGDGRYHLSPL</sequence>